<dbReference type="RefSeq" id="WP_377713512.1">
    <property type="nucleotide sequence ID" value="NZ_JBHSMP010000023.1"/>
</dbReference>
<evidence type="ECO:0000313" key="2">
    <source>
        <dbReference type="Proteomes" id="UP001596103"/>
    </source>
</evidence>
<comment type="caution">
    <text evidence="1">The sequence shown here is derived from an EMBL/GenBank/DDBJ whole genome shotgun (WGS) entry which is preliminary data.</text>
</comment>
<sequence>MNMRLSPELRKNLDWLADNWQRKQLTNLSPYHAEFDSALQNILADCASRQDVERVVEGTLFRVAEGYAFLLDVEPEELARDPWISLRRLGDIADRLRKVDGT</sequence>
<keyword evidence="2" id="KW-1185">Reference proteome</keyword>
<dbReference type="EMBL" id="JBHSMP010000023">
    <property type="protein sequence ID" value="MFC5430780.1"/>
    <property type="molecule type" value="Genomic_DNA"/>
</dbReference>
<evidence type="ECO:0000313" key="1">
    <source>
        <dbReference type="EMBL" id="MFC5430780.1"/>
    </source>
</evidence>
<accession>A0ABW0JD01</accession>
<reference evidence="2" key="1">
    <citation type="journal article" date="2019" name="Int. J. Syst. Evol. Microbiol.">
        <title>The Global Catalogue of Microorganisms (GCM) 10K type strain sequencing project: providing services to taxonomists for standard genome sequencing and annotation.</title>
        <authorList>
            <consortium name="The Broad Institute Genomics Platform"/>
            <consortium name="The Broad Institute Genome Sequencing Center for Infectious Disease"/>
            <person name="Wu L."/>
            <person name="Ma J."/>
        </authorList>
    </citation>
    <scope>NUCLEOTIDE SEQUENCE [LARGE SCALE GENOMIC DNA]</scope>
    <source>
        <strain evidence="2">CCUG 56042</strain>
    </source>
</reference>
<proteinExistence type="predicted"/>
<gene>
    <name evidence="1" type="ORF">ACFPTO_18540</name>
</gene>
<name>A0ABW0JD01_9BURK</name>
<organism evidence="1 2">
    <name type="scientific">Paraburkholderia denitrificans</name>
    <dbReference type="NCBI Taxonomy" id="694025"/>
    <lineage>
        <taxon>Bacteria</taxon>
        <taxon>Pseudomonadati</taxon>
        <taxon>Pseudomonadota</taxon>
        <taxon>Betaproteobacteria</taxon>
        <taxon>Burkholderiales</taxon>
        <taxon>Burkholderiaceae</taxon>
        <taxon>Paraburkholderia</taxon>
    </lineage>
</organism>
<dbReference type="Proteomes" id="UP001596103">
    <property type="component" value="Unassembled WGS sequence"/>
</dbReference>
<protein>
    <submittedName>
        <fullName evidence="1">Uncharacterized protein</fullName>
    </submittedName>
</protein>